<dbReference type="InterPro" id="IPR002942">
    <property type="entry name" value="S4_RNA-bd"/>
</dbReference>
<reference evidence="4 5" key="1">
    <citation type="submission" date="2019-06" db="EMBL/GenBank/DDBJ databases">
        <title>Rhizobium sp. CL12 isolated from roots of soybean.</title>
        <authorList>
            <person name="Wang C."/>
        </authorList>
    </citation>
    <scope>NUCLEOTIDE SEQUENCE [LARGE SCALE GENOMIC DNA]</scope>
    <source>
        <strain evidence="4 5">CL12</strain>
    </source>
</reference>
<dbReference type="CDD" id="cd00165">
    <property type="entry name" value="S4"/>
    <property type="match status" value="1"/>
</dbReference>
<dbReference type="AlphaFoldDB" id="A0A504U0W3"/>
<dbReference type="Gene3D" id="3.10.290.10">
    <property type="entry name" value="RNA-binding S4 domain"/>
    <property type="match status" value="1"/>
</dbReference>
<organism evidence="4 5">
    <name type="scientific">Rhizobium glycinendophyticum</name>
    <dbReference type="NCBI Taxonomy" id="2589807"/>
    <lineage>
        <taxon>Bacteria</taxon>
        <taxon>Pseudomonadati</taxon>
        <taxon>Pseudomonadota</taxon>
        <taxon>Alphaproteobacteria</taxon>
        <taxon>Hyphomicrobiales</taxon>
        <taxon>Rhizobiaceae</taxon>
        <taxon>Rhizobium/Agrobacterium group</taxon>
        <taxon>Rhizobium</taxon>
    </lineage>
</organism>
<feature type="region of interest" description="Disordered" evidence="2">
    <location>
        <begin position="98"/>
        <end position="136"/>
    </location>
</feature>
<evidence type="ECO:0000259" key="3">
    <source>
        <dbReference type="SMART" id="SM00363"/>
    </source>
</evidence>
<accession>A0A504U0W3</accession>
<sequence length="136" mass="15326">MDDKQPQSGSRQRIDKWLFFARVAKSRSLAQERVSAGHVKVNGSTVRQPSHGLKIGDRLEIAMPERDLVLVVKLPGERRGPYEEARLLYEDLSPPREKKPFTALEQAVRAPGSGRPTKKEGRALRDLRSGPNWSDD</sequence>
<feature type="domain" description="RNA-binding S4" evidence="3">
    <location>
        <begin position="12"/>
        <end position="75"/>
    </location>
</feature>
<dbReference type="OrthoDB" id="9797176at2"/>
<proteinExistence type="predicted"/>
<evidence type="ECO:0000313" key="5">
    <source>
        <dbReference type="Proteomes" id="UP000316429"/>
    </source>
</evidence>
<name>A0A504U0W3_9HYPH</name>
<feature type="compositionally biased region" description="Basic and acidic residues" evidence="2">
    <location>
        <begin position="117"/>
        <end position="128"/>
    </location>
</feature>
<keyword evidence="5" id="KW-1185">Reference proteome</keyword>
<dbReference type="SUPFAM" id="SSF55174">
    <property type="entry name" value="Alpha-L RNA-binding motif"/>
    <property type="match status" value="1"/>
</dbReference>
<dbReference type="Pfam" id="PF01479">
    <property type="entry name" value="S4"/>
    <property type="match status" value="1"/>
</dbReference>
<keyword evidence="1" id="KW-0694">RNA-binding</keyword>
<dbReference type="PROSITE" id="PS50889">
    <property type="entry name" value="S4"/>
    <property type="match status" value="1"/>
</dbReference>
<dbReference type="SMART" id="SM00363">
    <property type="entry name" value="S4"/>
    <property type="match status" value="1"/>
</dbReference>
<comment type="caution">
    <text evidence="4">The sequence shown here is derived from an EMBL/GenBank/DDBJ whole genome shotgun (WGS) entry which is preliminary data.</text>
</comment>
<gene>
    <name evidence="4" type="ORF">FJQ55_15855</name>
</gene>
<dbReference type="InterPro" id="IPR036986">
    <property type="entry name" value="S4_RNA-bd_sf"/>
</dbReference>
<dbReference type="Proteomes" id="UP000316429">
    <property type="component" value="Unassembled WGS sequence"/>
</dbReference>
<evidence type="ECO:0000256" key="1">
    <source>
        <dbReference type="PROSITE-ProRule" id="PRU00182"/>
    </source>
</evidence>
<dbReference type="EMBL" id="VFYP01000002">
    <property type="protein sequence ID" value="TPP07127.1"/>
    <property type="molecule type" value="Genomic_DNA"/>
</dbReference>
<dbReference type="RefSeq" id="WP_140829648.1">
    <property type="nucleotide sequence ID" value="NZ_VFYP01000002.1"/>
</dbReference>
<evidence type="ECO:0000313" key="4">
    <source>
        <dbReference type="EMBL" id="TPP07127.1"/>
    </source>
</evidence>
<evidence type="ECO:0000256" key="2">
    <source>
        <dbReference type="SAM" id="MobiDB-lite"/>
    </source>
</evidence>
<dbReference type="GO" id="GO:0003723">
    <property type="term" value="F:RNA binding"/>
    <property type="evidence" value="ECO:0007669"/>
    <property type="project" value="UniProtKB-KW"/>
</dbReference>
<protein>
    <submittedName>
        <fullName evidence="4">RNA-binding S4 domain-containing protein</fullName>
    </submittedName>
</protein>